<dbReference type="Proteomes" id="UP000026682">
    <property type="component" value="Unassembled WGS sequence"/>
</dbReference>
<sequence>MTRVLHISDTHFGTVHESTQRALLDMVQLTAPDLVLIGGDVTQRARRTQFAAARRFVQNLQRPVLVVPGNHDIPLFNLAARVFNPYGNYRRALGVNLEPVFEDERLMVIGVNSTHPSRRKDGRVSAAQVQRVVHRLHGARDAQLRIVLLHHPVRAVEDSDTANLLIGREFAVPAWVDAGADLILGGHIHLPYVVPLAGRLGRAAWCVQAGTALSWRVRGGIPNSVNLIERQAADHCLIRRWDFDASLSRFQEVAAHPLALSRLSTPALATATAP</sequence>
<reference evidence="6 7" key="1">
    <citation type="submission" date="2014-03" db="EMBL/GenBank/DDBJ databases">
        <title>Genome sequence of Bordetella holmseii.</title>
        <authorList>
            <person name="Harvill E."/>
            <person name="Goodfield L.L."/>
            <person name="Ivanov Y."/>
            <person name="Meyer J.A."/>
            <person name="Newth C."/>
            <person name="Cassiday P."/>
            <person name="Tondella M.L."/>
            <person name="Liao P."/>
            <person name="Zimmerman J."/>
            <person name="Meert K."/>
            <person name="Wessel D."/>
            <person name="Berger J."/>
            <person name="Dean J.M."/>
            <person name="Holubkov R."/>
            <person name="Burr J."/>
            <person name="Liu T."/>
            <person name="Brinkac L.M."/>
            <person name="Sanka R."/>
            <person name="Kim M."/>
            <person name="Losada L."/>
        </authorList>
    </citation>
    <scope>NUCLEOTIDE SEQUENCE [LARGE SCALE GENOMIC DNA]</scope>
    <source>
        <strain evidence="6 7">CDC-H585-BH</strain>
    </source>
</reference>
<proteinExistence type="inferred from homology"/>
<evidence type="ECO:0000256" key="4">
    <source>
        <dbReference type="ARBA" id="ARBA00025742"/>
    </source>
</evidence>
<dbReference type="InterPro" id="IPR050884">
    <property type="entry name" value="CNP_phosphodiesterase-III"/>
</dbReference>
<dbReference type="Pfam" id="PF00149">
    <property type="entry name" value="Metallophos"/>
    <property type="match status" value="1"/>
</dbReference>
<comment type="similarity">
    <text evidence="4">Belongs to the cyclic nucleotide phosphodiesterase class-III family.</text>
</comment>
<protein>
    <submittedName>
        <fullName evidence="6">Calcineurin-like phosphoesterase family protein</fullName>
    </submittedName>
</protein>
<dbReference type="Gene3D" id="3.60.21.10">
    <property type="match status" value="1"/>
</dbReference>
<evidence type="ECO:0000313" key="6">
    <source>
        <dbReference type="EMBL" id="KAK88688.1"/>
    </source>
</evidence>
<dbReference type="AlphaFoldDB" id="A0A158M3I6"/>
<dbReference type="GO" id="GO:0016787">
    <property type="term" value="F:hydrolase activity"/>
    <property type="evidence" value="ECO:0007669"/>
    <property type="project" value="UniProtKB-KW"/>
</dbReference>
<feature type="domain" description="Calcineurin-like phosphoesterase" evidence="5">
    <location>
        <begin position="3"/>
        <end position="190"/>
    </location>
</feature>
<name>A0A158M3I6_9BORD</name>
<dbReference type="GO" id="GO:0046872">
    <property type="term" value="F:metal ion binding"/>
    <property type="evidence" value="ECO:0007669"/>
    <property type="project" value="UniProtKB-KW"/>
</dbReference>
<dbReference type="STRING" id="35814.BBB42_03710"/>
<accession>A0A158M3I6</accession>
<dbReference type="InterPro" id="IPR029052">
    <property type="entry name" value="Metallo-depent_PP-like"/>
</dbReference>
<gene>
    <name evidence="6" type="ORF">L497_0057</name>
</gene>
<keyword evidence="1" id="KW-0479">Metal-binding</keyword>
<evidence type="ECO:0000256" key="3">
    <source>
        <dbReference type="ARBA" id="ARBA00023004"/>
    </source>
</evidence>
<evidence type="ECO:0000256" key="2">
    <source>
        <dbReference type="ARBA" id="ARBA00022801"/>
    </source>
</evidence>
<dbReference type="PANTHER" id="PTHR42988:SF2">
    <property type="entry name" value="CYCLIC NUCLEOTIDE PHOSPHODIESTERASE CBUA0032-RELATED"/>
    <property type="match status" value="1"/>
</dbReference>
<organism evidence="6 7">
    <name type="scientific">Bordetella holmesii CDC-H585-BH</name>
    <dbReference type="NCBI Taxonomy" id="1331206"/>
    <lineage>
        <taxon>Bacteria</taxon>
        <taxon>Pseudomonadati</taxon>
        <taxon>Pseudomonadota</taxon>
        <taxon>Betaproteobacteria</taxon>
        <taxon>Burkholderiales</taxon>
        <taxon>Alcaligenaceae</taxon>
        <taxon>Bordetella</taxon>
    </lineage>
</organism>
<dbReference type="PANTHER" id="PTHR42988">
    <property type="entry name" value="PHOSPHOHYDROLASE"/>
    <property type="match status" value="1"/>
</dbReference>
<evidence type="ECO:0000313" key="7">
    <source>
        <dbReference type="Proteomes" id="UP000026682"/>
    </source>
</evidence>
<dbReference type="GeneID" id="93121058"/>
<evidence type="ECO:0000259" key="5">
    <source>
        <dbReference type="Pfam" id="PF00149"/>
    </source>
</evidence>
<evidence type="ECO:0000256" key="1">
    <source>
        <dbReference type="ARBA" id="ARBA00022723"/>
    </source>
</evidence>
<comment type="caution">
    <text evidence="6">The sequence shown here is derived from an EMBL/GenBank/DDBJ whole genome shotgun (WGS) entry which is preliminary data.</text>
</comment>
<keyword evidence="3" id="KW-0408">Iron</keyword>
<dbReference type="SUPFAM" id="SSF56300">
    <property type="entry name" value="Metallo-dependent phosphatases"/>
    <property type="match status" value="1"/>
</dbReference>
<keyword evidence="2" id="KW-0378">Hydrolase</keyword>
<dbReference type="PATRIC" id="fig|1331206.3.peg.2776"/>
<dbReference type="InterPro" id="IPR004843">
    <property type="entry name" value="Calcineurin-like_PHP"/>
</dbReference>
<dbReference type="RefSeq" id="WP_005018841.1">
    <property type="nucleotide sequence ID" value="NZ_JFZZ01000112.1"/>
</dbReference>
<dbReference type="EMBL" id="JFZZ01000112">
    <property type="protein sequence ID" value="KAK88688.1"/>
    <property type="molecule type" value="Genomic_DNA"/>
</dbReference>